<sequence>MLIVNVPGGRKLDLPGRASFLPEVFLVERHSKVSAPHGQLVTLLQDTRRESLCQHFKRMATFSIPRNRCKTDSAGVQSFNLLTCQLKRSSTGIPVLQPSKHDRCLLQCTYGTGLEKDDVEITWAIAKSDLPKECLDIGLEVRDSILGPPELIDPHKARRQGYQWAGGVAFEHSARAKNV</sequence>
<protein>
    <submittedName>
        <fullName evidence="1">Uncharacterized protein</fullName>
    </submittedName>
</protein>
<accession>A0ABR3IS14</accession>
<name>A0ABR3IS14_9AGAR</name>
<keyword evidence="2" id="KW-1185">Reference proteome</keyword>
<evidence type="ECO:0000313" key="1">
    <source>
        <dbReference type="EMBL" id="KAL0946064.1"/>
    </source>
</evidence>
<dbReference type="EMBL" id="JASNQZ010000015">
    <property type="protein sequence ID" value="KAL0946064.1"/>
    <property type="molecule type" value="Genomic_DNA"/>
</dbReference>
<reference evidence="2" key="1">
    <citation type="submission" date="2024-06" db="EMBL/GenBank/DDBJ databases">
        <title>Multi-omics analyses provide insights into the biosynthesis of the anticancer antibiotic pleurotin in Hohenbuehelia grisea.</title>
        <authorList>
            <person name="Weaver J.A."/>
            <person name="Alberti F."/>
        </authorList>
    </citation>
    <scope>NUCLEOTIDE SEQUENCE [LARGE SCALE GENOMIC DNA]</scope>
    <source>
        <strain evidence="2">T-177</strain>
    </source>
</reference>
<gene>
    <name evidence="1" type="ORF">HGRIS_012337</name>
</gene>
<dbReference type="Proteomes" id="UP001556367">
    <property type="component" value="Unassembled WGS sequence"/>
</dbReference>
<comment type="caution">
    <text evidence="1">The sequence shown here is derived from an EMBL/GenBank/DDBJ whole genome shotgun (WGS) entry which is preliminary data.</text>
</comment>
<organism evidence="1 2">
    <name type="scientific">Hohenbuehelia grisea</name>
    <dbReference type="NCBI Taxonomy" id="104357"/>
    <lineage>
        <taxon>Eukaryota</taxon>
        <taxon>Fungi</taxon>
        <taxon>Dikarya</taxon>
        <taxon>Basidiomycota</taxon>
        <taxon>Agaricomycotina</taxon>
        <taxon>Agaricomycetes</taxon>
        <taxon>Agaricomycetidae</taxon>
        <taxon>Agaricales</taxon>
        <taxon>Pleurotineae</taxon>
        <taxon>Pleurotaceae</taxon>
        <taxon>Hohenbuehelia</taxon>
    </lineage>
</organism>
<evidence type="ECO:0000313" key="2">
    <source>
        <dbReference type="Proteomes" id="UP001556367"/>
    </source>
</evidence>
<proteinExistence type="predicted"/>